<reference evidence="2" key="2">
    <citation type="submission" date="2023-04" db="EMBL/GenBank/DDBJ databases">
        <authorList>
            <person name="Bruccoleri R.E."/>
            <person name="Oakeley E.J."/>
            <person name="Faust A.-M."/>
            <person name="Dessus-Babus S."/>
            <person name="Altorfer M."/>
            <person name="Burckhardt D."/>
            <person name="Oertli M."/>
            <person name="Naumann U."/>
            <person name="Petersen F."/>
            <person name="Wong J."/>
        </authorList>
    </citation>
    <scope>NUCLEOTIDE SEQUENCE</scope>
    <source>
        <strain evidence="2">GSM-AAB239-AS_SAM_17_03QT</strain>
        <tissue evidence="2">Leaf</tissue>
    </source>
</reference>
<reference evidence="2" key="1">
    <citation type="journal article" date="2023" name="GigaByte">
        <title>Genome assembly of the bearded iris, Iris pallida Lam.</title>
        <authorList>
            <person name="Bruccoleri R.E."/>
            <person name="Oakeley E.J."/>
            <person name="Faust A.M.E."/>
            <person name="Altorfer M."/>
            <person name="Dessus-Babus S."/>
            <person name="Burckhardt D."/>
            <person name="Oertli M."/>
            <person name="Naumann U."/>
            <person name="Petersen F."/>
            <person name="Wong J."/>
        </authorList>
    </citation>
    <scope>NUCLEOTIDE SEQUENCE</scope>
    <source>
        <strain evidence="2">GSM-AAB239-AS_SAM_17_03QT</strain>
    </source>
</reference>
<name>A0AAX6GP01_IRIPA</name>
<evidence type="ECO:0000256" key="1">
    <source>
        <dbReference type="SAM" id="MobiDB-lite"/>
    </source>
</evidence>
<accession>A0AAX6GP01</accession>
<keyword evidence="3" id="KW-1185">Reference proteome</keyword>
<comment type="caution">
    <text evidence="2">The sequence shown here is derived from an EMBL/GenBank/DDBJ whole genome shotgun (WGS) entry which is preliminary data.</text>
</comment>
<evidence type="ECO:0000313" key="3">
    <source>
        <dbReference type="Proteomes" id="UP001140949"/>
    </source>
</evidence>
<organism evidence="2 3">
    <name type="scientific">Iris pallida</name>
    <name type="common">Sweet iris</name>
    <dbReference type="NCBI Taxonomy" id="29817"/>
    <lineage>
        <taxon>Eukaryota</taxon>
        <taxon>Viridiplantae</taxon>
        <taxon>Streptophyta</taxon>
        <taxon>Embryophyta</taxon>
        <taxon>Tracheophyta</taxon>
        <taxon>Spermatophyta</taxon>
        <taxon>Magnoliopsida</taxon>
        <taxon>Liliopsida</taxon>
        <taxon>Asparagales</taxon>
        <taxon>Iridaceae</taxon>
        <taxon>Iridoideae</taxon>
        <taxon>Irideae</taxon>
        <taxon>Iris</taxon>
    </lineage>
</organism>
<dbReference type="Proteomes" id="UP001140949">
    <property type="component" value="Unassembled WGS sequence"/>
</dbReference>
<feature type="region of interest" description="Disordered" evidence="1">
    <location>
        <begin position="1"/>
        <end position="25"/>
    </location>
</feature>
<protein>
    <submittedName>
        <fullName evidence="2">Uncharacterized protein</fullName>
    </submittedName>
</protein>
<proteinExistence type="predicted"/>
<sequence length="54" mass="6314">MVDLRRIPTKSLAEHGSPTGEAWRRRGDLRMKAAYSRGSREKMLMCDRNYCNNK</sequence>
<evidence type="ECO:0000313" key="2">
    <source>
        <dbReference type="EMBL" id="KAJ6830273.1"/>
    </source>
</evidence>
<gene>
    <name evidence="2" type="ORF">M6B38_354840</name>
</gene>
<dbReference type="AlphaFoldDB" id="A0AAX6GP01"/>
<dbReference type="EMBL" id="JANAVB010017600">
    <property type="protein sequence ID" value="KAJ6830273.1"/>
    <property type="molecule type" value="Genomic_DNA"/>
</dbReference>